<dbReference type="GO" id="GO:0005886">
    <property type="term" value="C:plasma membrane"/>
    <property type="evidence" value="ECO:0007669"/>
    <property type="project" value="UniProtKB-SubCell"/>
</dbReference>
<keyword evidence="4" id="KW-0145">Chemotaxis</keyword>
<evidence type="ECO:0000256" key="8">
    <source>
        <dbReference type="ARBA" id="ARBA00023224"/>
    </source>
</evidence>
<dbReference type="PANTHER" id="PTHR32089:SF39">
    <property type="entry name" value="METHYL-ACCEPTING CHEMOTAXIS PROTEIN HLYB"/>
    <property type="match status" value="1"/>
</dbReference>
<keyword evidence="7 11" id="KW-0472">Membrane</keyword>
<dbReference type="PANTHER" id="PTHR32089">
    <property type="entry name" value="METHYL-ACCEPTING CHEMOTAXIS PROTEIN MCPB"/>
    <property type="match status" value="1"/>
</dbReference>
<dbReference type="SMART" id="SM00283">
    <property type="entry name" value="MA"/>
    <property type="match status" value="1"/>
</dbReference>
<dbReference type="Pfam" id="PF00015">
    <property type="entry name" value="MCPsignal"/>
    <property type="match status" value="1"/>
</dbReference>
<evidence type="ECO:0000256" key="5">
    <source>
        <dbReference type="ARBA" id="ARBA00022692"/>
    </source>
</evidence>
<evidence type="ECO:0000256" key="3">
    <source>
        <dbReference type="ARBA" id="ARBA00022481"/>
    </source>
</evidence>
<evidence type="ECO:0000256" key="4">
    <source>
        <dbReference type="ARBA" id="ARBA00022500"/>
    </source>
</evidence>
<dbReference type="CDD" id="cd11386">
    <property type="entry name" value="MCP_signal"/>
    <property type="match status" value="1"/>
</dbReference>
<evidence type="ECO:0000256" key="1">
    <source>
        <dbReference type="ARBA" id="ARBA00004651"/>
    </source>
</evidence>
<dbReference type="AlphaFoldDB" id="A0A3M4P7I5"/>
<keyword evidence="3" id="KW-0488">Methylation</keyword>
<dbReference type="FunFam" id="1.10.287.950:FF:000001">
    <property type="entry name" value="Methyl-accepting chemotaxis sensory transducer"/>
    <property type="match status" value="1"/>
</dbReference>
<protein>
    <submittedName>
        <fullName evidence="13">Methyl-accepting chemotaxis protein</fullName>
    </submittedName>
</protein>
<evidence type="ECO:0000256" key="7">
    <source>
        <dbReference type="ARBA" id="ARBA00023136"/>
    </source>
</evidence>
<dbReference type="Gene3D" id="1.10.287.950">
    <property type="entry name" value="Methyl-accepting chemotaxis protein"/>
    <property type="match status" value="1"/>
</dbReference>
<dbReference type="PROSITE" id="PS50111">
    <property type="entry name" value="CHEMOTAXIS_TRANSDUC_2"/>
    <property type="match status" value="1"/>
</dbReference>
<feature type="transmembrane region" description="Helical" evidence="11">
    <location>
        <begin position="138"/>
        <end position="158"/>
    </location>
</feature>
<keyword evidence="8 10" id="KW-0807">Transducer</keyword>
<keyword evidence="2" id="KW-1003">Cell membrane</keyword>
<evidence type="ECO:0000256" key="9">
    <source>
        <dbReference type="ARBA" id="ARBA00029447"/>
    </source>
</evidence>
<evidence type="ECO:0000256" key="2">
    <source>
        <dbReference type="ARBA" id="ARBA00022475"/>
    </source>
</evidence>
<name>A0A3M4P7I5_PSEVI</name>
<evidence type="ECO:0000256" key="10">
    <source>
        <dbReference type="PROSITE-ProRule" id="PRU00284"/>
    </source>
</evidence>
<comment type="similarity">
    <text evidence="9">Belongs to the methyl-accepting chemotaxis (MCP) protein family.</text>
</comment>
<evidence type="ECO:0000256" key="11">
    <source>
        <dbReference type="SAM" id="Phobius"/>
    </source>
</evidence>
<feature type="transmembrane region" description="Helical" evidence="11">
    <location>
        <begin position="170"/>
        <end position="192"/>
    </location>
</feature>
<feature type="domain" description="Methyl-accepting transducer" evidence="12">
    <location>
        <begin position="252"/>
        <end position="488"/>
    </location>
</feature>
<keyword evidence="6 11" id="KW-1133">Transmembrane helix</keyword>
<comment type="subcellular location">
    <subcellularLocation>
        <location evidence="1">Cell membrane</location>
        <topology evidence="1">Multi-pass membrane protein</topology>
    </subcellularLocation>
</comment>
<feature type="transmembrane region" description="Helical" evidence="11">
    <location>
        <begin position="43"/>
        <end position="62"/>
    </location>
</feature>
<dbReference type="GO" id="GO:0006935">
    <property type="term" value="P:chemotaxis"/>
    <property type="evidence" value="ECO:0007669"/>
    <property type="project" value="UniProtKB-KW"/>
</dbReference>
<dbReference type="Proteomes" id="UP000271866">
    <property type="component" value="Unassembled WGS sequence"/>
</dbReference>
<evidence type="ECO:0000313" key="13">
    <source>
        <dbReference type="EMBL" id="RMQ74136.1"/>
    </source>
</evidence>
<dbReference type="EMBL" id="RBRK01000106">
    <property type="protein sequence ID" value="RMQ74136.1"/>
    <property type="molecule type" value="Genomic_DNA"/>
</dbReference>
<dbReference type="InterPro" id="IPR004089">
    <property type="entry name" value="MCPsignal_dom"/>
</dbReference>
<sequence length="524" mass="56579">MAGVLLVHIRKPTGPPVAMDFKRMCSMPVAPRFLDHYRKADRIMLGLIWLLFLYALGLAFWFDTFTQAVVVGGGTAVVLTGLYRTIGGTRLMRCCVGVGLMVMAALHINQAHGLIEIHFGIFVFLAVLTFYRDWLPILVAAVTIAIHHVGFHALQHAGFPVYVMHHGGGWSMVMVHAVYVVVESAILVYLAVQNQAEAVENQDMLDRMLATTNQFSPNSQASERSAKRVPLAQRFEQFLEQITSLVDGVVRDTRGLGELGHDLAKASGTLETGAQHQLSEIARMTGAMQRMGDAMNDISSHVAHAVQRAGDASDQVAHGRDSVDRAQSEITQLAARINTTDETVQALANQSEQIGKVLDVIGSIAEQTNLLALNAAIEAARAGEQGRGFAVVADEVRNLAQRTASSTKEIQTIIEDLQRGSRQAATAMNDSLQGVGRCVENSQRASESLRAVGEGIGHITQLNGLIATTTEQQSTVSREIADQLRSVQTIAEHTAANIGVLATSSQSLSPLAIRLEALGQSFHN</sequence>
<organism evidence="13 14">
    <name type="scientific">Pseudomonas viridiflava</name>
    <name type="common">Phytomonas viridiflava</name>
    <dbReference type="NCBI Taxonomy" id="33069"/>
    <lineage>
        <taxon>Bacteria</taxon>
        <taxon>Pseudomonadati</taxon>
        <taxon>Pseudomonadota</taxon>
        <taxon>Gammaproteobacteria</taxon>
        <taxon>Pseudomonadales</taxon>
        <taxon>Pseudomonadaceae</taxon>
        <taxon>Pseudomonas</taxon>
    </lineage>
</organism>
<reference evidence="13 14" key="1">
    <citation type="submission" date="2018-08" db="EMBL/GenBank/DDBJ databases">
        <title>Recombination of ecologically and evolutionarily significant loci maintains genetic cohesion in the Pseudomonas syringae species complex.</title>
        <authorList>
            <person name="Dillon M."/>
            <person name="Thakur S."/>
            <person name="Almeida R.N.D."/>
            <person name="Weir B.S."/>
            <person name="Guttman D.S."/>
        </authorList>
    </citation>
    <scope>NUCLEOTIDE SEQUENCE [LARGE SCALE GENOMIC DNA]</scope>
    <source>
        <strain evidence="13 14">ICMP 11296</strain>
    </source>
</reference>
<feature type="transmembrane region" description="Helical" evidence="11">
    <location>
        <begin position="68"/>
        <end position="86"/>
    </location>
</feature>
<evidence type="ECO:0000256" key="6">
    <source>
        <dbReference type="ARBA" id="ARBA00022989"/>
    </source>
</evidence>
<gene>
    <name evidence="13" type="ORF">ALP98_04352</name>
</gene>
<proteinExistence type="inferred from homology"/>
<keyword evidence="5 11" id="KW-0812">Transmembrane</keyword>
<evidence type="ECO:0000259" key="12">
    <source>
        <dbReference type="PROSITE" id="PS50111"/>
    </source>
</evidence>
<evidence type="ECO:0000313" key="14">
    <source>
        <dbReference type="Proteomes" id="UP000271866"/>
    </source>
</evidence>
<feature type="transmembrane region" description="Helical" evidence="11">
    <location>
        <begin position="114"/>
        <end position="131"/>
    </location>
</feature>
<accession>A0A3M4P7I5</accession>
<comment type="caution">
    <text evidence="13">The sequence shown here is derived from an EMBL/GenBank/DDBJ whole genome shotgun (WGS) entry which is preliminary data.</text>
</comment>
<dbReference type="SUPFAM" id="SSF58104">
    <property type="entry name" value="Methyl-accepting chemotaxis protein (MCP) signaling domain"/>
    <property type="match status" value="1"/>
</dbReference>
<dbReference type="GO" id="GO:0007165">
    <property type="term" value="P:signal transduction"/>
    <property type="evidence" value="ECO:0007669"/>
    <property type="project" value="UniProtKB-KW"/>
</dbReference>